<protein>
    <submittedName>
        <fullName evidence="1">Uncharacterized protein</fullName>
    </submittedName>
</protein>
<proteinExistence type="predicted"/>
<dbReference type="RefSeq" id="WP_192353484.1">
    <property type="nucleotide sequence ID" value="NZ_JAVKVN010000013.1"/>
</dbReference>
<sequence length="53" mass="5837">MRQIKPSVMKGTVQRNGLLAMGKASGLEGGIMFDAHKTKKPTSRLAFFALRLF</sequence>
<keyword evidence="2" id="KW-1185">Reference proteome</keyword>
<reference evidence="2" key="1">
    <citation type="submission" date="2023-07" db="EMBL/GenBank/DDBJ databases">
        <title>Glyphosate-induced phosphonatase operons in soil bacteria of genus Achromobacter.</title>
        <authorList>
            <person name="Epiktetov D.O."/>
            <person name="Sviridov A.V."/>
            <person name="Tarlachkov S.V."/>
            <person name="Shushkova T.V."/>
            <person name="Toropygin I.Y."/>
            <person name="Leontievsky A."/>
        </authorList>
    </citation>
    <scope>NUCLEOTIDE SEQUENCE [LARGE SCALE GENOMIC DNA]</scope>
    <source>
        <strain evidence="2">Kg 16</strain>
    </source>
</reference>
<evidence type="ECO:0000313" key="1">
    <source>
        <dbReference type="EMBL" id="MDR7948862.1"/>
    </source>
</evidence>
<accession>A0ABU2DLF6</accession>
<evidence type="ECO:0000313" key="2">
    <source>
        <dbReference type="Proteomes" id="UP001264156"/>
    </source>
</evidence>
<dbReference type="Proteomes" id="UP001264156">
    <property type="component" value="Unassembled WGS sequence"/>
</dbReference>
<name>A0ABU2DLF6_ACHAE</name>
<comment type="caution">
    <text evidence="1">The sequence shown here is derived from an EMBL/GenBank/DDBJ whole genome shotgun (WGS) entry which is preliminary data.</text>
</comment>
<dbReference type="EMBL" id="JAVKVN010000013">
    <property type="protein sequence ID" value="MDR7948862.1"/>
    <property type="molecule type" value="Genomic_DNA"/>
</dbReference>
<organism evidence="1 2">
    <name type="scientific">Achromobacter aegrifaciens</name>
    <dbReference type="NCBI Taxonomy" id="1287736"/>
    <lineage>
        <taxon>Bacteria</taxon>
        <taxon>Pseudomonadati</taxon>
        <taxon>Pseudomonadota</taxon>
        <taxon>Betaproteobacteria</taxon>
        <taxon>Burkholderiales</taxon>
        <taxon>Alcaligenaceae</taxon>
        <taxon>Achromobacter</taxon>
    </lineage>
</organism>
<gene>
    <name evidence="1" type="ORF">RIU57_27325</name>
</gene>